<dbReference type="PROSITE" id="PS50011">
    <property type="entry name" value="PROTEIN_KINASE_DOM"/>
    <property type="match status" value="1"/>
</dbReference>
<dbReference type="AlphaFoldDB" id="A0A6A4ZHZ0"/>
<evidence type="ECO:0000256" key="4">
    <source>
        <dbReference type="SAM" id="MobiDB-lite"/>
    </source>
</evidence>
<organism evidence="6">
    <name type="scientific">Aphanomyces stellatus</name>
    <dbReference type="NCBI Taxonomy" id="120398"/>
    <lineage>
        <taxon>Eukaryota</taxon>
        <taxon>Sar</taxon>
        <taxon>Stramenopiles</taxon>
        <taxon>Oomycota</taxon>
        <taxon>Saprolegniomycetes</taxon>
        <taxon>Saprolegniales</taxon>
        <taxon>Verrucalvaceae</taxon>
        <taxon>Aphanomyces</taxon>
    </lineage>
</organism>
<evidence type="ECO:0000313" key="6">
    <source>
        <dbReference type="EMBL" id="KAF0717027.1"/>
    </source>
</evidence>
<reference evidence="6" key="1">
    <citation type="submission" date="2019-06" db="EMBL/GenBank/DDBJ databases">
        <title>Genomics analysis of Aphanomyces spp. identifies a new class of oomycete effector associated with host adaptation.</title>
        <authorList>
            <person name="Gaulin E."/>
        </authorList>
    </citation>
    <scope>NUCLEOTIDE SEQUENCE</scope>
    <source>
        <strain evidence="6">CBS 578.67</strain>
    </source>
</reference>
<evidence type="ECO:0000256" key="1">
    <source>
        <dbReference type="ARBA" id="ARBA00022737"/>
    </source>
</evidence>
<dbReference type="SUPFAM" id="SSF56112">
    <property type="entry name" value="Protein kinase-like (PK-like)"/>
    <property type="match status" value="1"/>
</dbReference>
<feature type="compositionally biased region" description="Polar residues" evidence="4">
    <location>
        <begin position="912"/>
        <end position="921"/>
    </location>
</feature>
<feature type="non-terminal residue" evidence="6">
    <location>
        <position position="1"/>
    </location>
</feature>
<dbReference type="EMBL" id="VJMH01000314">
    <property type="protein sequence ID" value="KAF0717027.1"/>
    <property type="molecule type" value="Genomic_DNA"/>
</dbReference>
<dbReference type="SMART" id="SM00220">
    <property type="entry name" value="S_TKc"/>
    <property type="match status" value="1"/>
</dbReference>
<dbReference type="GO" id="GO:0006396">
    <property type="term" value="P:RNA processing"/>
    <property type="evidence" value="ECO:0007669"/>
    <property type="project" value="TreeGrafter"/>
</dbReference>
<dbReference type="InterPro" id="IPR002110">
    <property type="entry name" value="Ankyrin_rpt"/>
</dbReference>
<gene>
    <name evidence="6" type="ORF">As57867_002530</name>
</gene>
<dbReference type="GO" id="GO:0005524">
    <property type="term" value="F:ATP binding"/>
    <property type="evidence" value="ECO:0007669"/>
    <property type="project" value="InterPro"/>
</dbReference>
<feature type="region of interest" description="Disordered" evidence="4">
    <location>
        <begin position="902"/>
        <end position="921"/>
    </location>
</feature>
<dbReference type="GO" id="GO:0004672">
    <property type="term" value="F:protein kinase activity"/>
    <property type="evidence" value="ECO:0007669"/>
    <property type="project" value="InterPro"/>
</dbReference>
<dbReference type="SMART" id="SM00248">
    <property type="entry name" value="ANK"/>
    <property type="match status" value="6"/>
</dbReference>
<dbReference type="GO" id="GO:0004540">
    <property type="term" value="F:RNA nuclease activity"/>
    <property type="evidence" value="ECO:0007669"/>
    <property type="project" value="TreeGrafter"/>
</dbReference>
<dbReference type="InterPro" id="IPR036770">
    <property type="entry name" value="Ankyrin_rpt-contain_sf"/>
</dbReference>
<comment type="caution">
    <text evidence="6">The sequence shown here is derived from an EMBL/GenBank/DDBJ whole genome shotgun (WGS) entry which is preliminary data.</text>
</comment>
<sequence length="921" mass="100242">CARGKAEIVQSLLARDDIQVNCPTDFGATPLTLAAQAGDVAITKHLLAHPSIDVNARDNKGNSALIHAAAKGNVPIVTALLSVPAVDVNHRNSNYHTTLLLAAVNNQVLVVQVLLGCPRIDVNAPDKGGNTPLMLAAATGAAAVVQVLLGHKDILPLQTNKYGDTALHRACKEGQASVAPLLLHAATIGDVKNGDGYTAFEAALHRRHLNVAVAMLAAGFQGWDLHSHYGESEGLLLEYLGPHLTPEAALPLLLRDLPTQSSTHLFSWAIFLQSDAIRPTIRAQTVAALGDLLPATHLRKLTRAIDRINRPVLTTTDATTRRILHSWLYRGGRYEVVATSAPLHVGAATVLLEAYDHGFCRQVFRGYANADGGLESARWTECRVHLQAWGVHLPLDMPATNSDDVVSEADFVELCEPPVAHVVIKAFQHHDDFTREVTTRQGLDTAFVLGLTLPPIDSALDIPCELGRPEYPHVVVLPFCERTLADICIHEQPTTSQRRAMLHQVALALRHLHERGLVHGKLTARHVIRANDHRLHLIDFAHASSTDAAVDIVMFGHLVSHVLGAPCSLANEIAIENVSDLDARDLLARLVADDPIERLSSEAMLRHPFFQVGQPSNEVPTRASPSTPRPLSAMVQYIEPATLHETLTILCQAKAEIGTLTVTNMPTSIVVVPFLLQDGTLLDELTTFVAKLWAVGQNVMQGMAQSKPTEMTPLTLLHPLLAPNQPLFVYLVDEMTGSIASTTSSTYPLCIHASDAFLAAHFPLIQGGFRLLARLHPTHAALATAFGLADPTATHKRDTLCCLLSVIESPMCSYAALGLQDAAMQAALRADLRRTLDVSHTFAVLQAVRVTTKDWTAVTVWTNKVTARQLRLREQTIQKARRDVDTSPVTWQQVWRDVRERANQDKAEQPPTERTCSCSLM</sequence>
<dbReference type="OrthoDB" id="194358at2759"/>
<dbReference type="PANTHER" id="PTHR24141:SF1">
    <property type="entry name" value="2-5A-DEPENDENT RIBONUCLEASE"/>
    <property type="match status" value="1"/>
</dbReference>
<accession>A0A6A4ZHZ0</accession>
<evidence type="ECO:0000256" key="2">
    <source>
        <dbReference type="ARBA" id="ARBA00023043"/>
    </source>
</evidence>
<dbReference type="Gene3D" id="1.10.510.10">
    <property type="entry name" value="Transferase(Phosphotransferase) domain 1"/>
    <property type="match status" value="1"/>
</dbReference>
<feature type="repeat" description="ANK" evidence="3">
    <location>
        <begin position="162"/>
        <end position="194"/>
    </location>
</feature>
<dbReference type="PROSITE" id="PS50297">
    <property type="entry name" value="ANK_REP_REGION"/>
    <property type="match status" value="1"/>
</dbReference>
<feature type="repeat" description="ANK" evidence="3">
    <location>
        <begin position="26"/>
        <end position="59"/>
    </location>
</feature>
<proteinExistence type="predicted"/>
<dbReference type="PROSITE" id="PS50088">
    <property type="entry name" value="ANK_REPEAT"/>
    <property type="match status" value="3"/>
</dbReference>
<dbReference type="SUPFAM" id="SSF48403">
    <property type="entry name" value="Ankyrin repeat"/>
    <property type="match status" value="1"/>
</dbReference>
<dbReference type="Pfam" id="PF12796">
    <property type="entry name" value="Ank_2"/>
    <property type="match status" value="2"/>
</dbReference>
<keyword evidence="2 3" id="KW-0040">ANK repeat</keyword>
<dbReference type="Pfam" id="PF06293">
    <property type="entry name" value="Kdo"/>
    <property type="match status" value="1"/>
</dbReference>
<dbReference type="InterPro" id="IPR011009">
    <property type="entry name" value="Kinase-like_dom_sf"/>
</dbReference>
<evidence type="ECO:0000256" key="3">
    <source>
        <dbReference type="PROSITE-ProRule" id="PRU00023"/>
    </source>
</evidence>
<dbReference type="Gene3D" id="1.25.40.20">
    <property type="entry name" value="Ankyrin repeat-containing domain"/>
    <property type="match status" value="2"/>
</dbReference>
<name>A0A6A4ZHZ0_9STRA</name>
<protein>
    <recommendedName>
        <fullName evidence="5">Protein kinase domain-containing protein</fullName>
    </recommendedName>
</protein>
<feature type="repeat" description="ANK" evidence="3">
    <location>
        <begin position="128"/>
        <end position="149"/>
    </location>
</feature>
<dbReference type="GO" id="GO:0003723">
    <property type="term" value="F:RNA binding"/>
    <property type="evidence" value="ECO:0007669"/>
    <property type="project" value="TreeGrafter"/>
</dbReference>
<dbReference type="InterPro" id="IPR000719">
    <property type="entry name" value="Prot_kinase_dom"/>
</dbReference>
<dbReference type="PANTHER" id="PTHR24141">
    <property type="entry name" value="2-5A-DEPENDENT RIBONUCLEASE"/>
    <property type="match status" value="1"/>
</dbReference>
<keyword evidence="1" id="KW-0677">Repeat</keyword>
<evidence type="ECO:0000259" key="5">
    <source>
        <dbReference type="PROSITE" id="PS50011"/>
    </source>
</evidence>
<feature type="domain" description="Protein kinase" evidence="5">
    <location>
        <begin position="349"/>
        <end position="721"/>
    </location>
</feature>